<dbReference type="OrthoDB" id="9970295at2759"/>
<dbReference type="SUPFAM" id="SSF75005">
    <property type="entry name" value="Arabinanase/levansucrase/invertase"/>
    <property type="match status" value="1"/>
</dbReference>
<gene>
    <name evidence="5" type="ORF">DSL72_001756</name>
</gene>
<evidence type="ECO:0000256" key="4">
    <source>
        <dbReference type="RuleBase" id="RU361187"/>
    </source>
</evidence>
<evidence type="ECO:0008006" key="7">
    <source>
        <dbReference type="Google" id="ProtNLM"/>
    </source>
</evidence>
<proteinExistence type="inferred from homology"/>
<dbReference type="GO" id="GO:0005975">
    <property type="term" value="P:carbohydrate metabolic process"/>
    <property type="evidence" value="ECO:0007669"/>
    <property type="project" value="InterPro"/>
</dbReference>
<protein>
    <recommendedName>
        <fullName evidence="7">CBM6 domain-containing protein</fullName>
    </recommendedName>
</protein>
<evidence type="ECO:0000256" key="1">
    <source>
        <dbReference type="ARBA" id="ARBA00009865"/>
    </source>
</evidence>
<sequence length="431" mass="46161">MNLQVSGATWTASGLNQHIQAHGGGIIQVGSTYYWAGENKLNGSAFQSINCYSSTDLVNWKFNSYLLTLQPSGDLGPNRVVERPHIIYNDANKKYVMWMHIDSSNYGEAKAGVATSDDVCGTYTYLGASQPLGHQSRDLNVFKDTDGTGYLLTEDRAKGLRIDKLSADYTSVVSEVTAFGSLEAPAMYKSGTTYFLFASKLSGWDPNDNVYATATNLAGPWSSWTNFAPAGSKTYNSQTAAVVNINGVVMYMGDRWHSKNLMTSTYVWLPLTISGTTATLSNQVNWILNPTAGTWTPGPSETQPEAEATTNTLANGARTLSCSGCSGSSQVGYIGGPPGGKLTINGVSSTADTQSTIRIHYTNGDLVQRYANVVVNGVSHVVAFLPTGDVNTPGRSVFTTALKSGTSNVIEFKSYNSGWGPNIDRLMVPTS</sequence>
<dbReference type="CDD" id="cd04081">
    <property type="entry name" value="CBM35_galactosidase-like"/>
    <property type="match status" value="1"/>
</dbReference>
<dbReference type="InterPro" id="IPR008979">
    <property type="entry name" value="Galactose-bd-like_sf"/>
</dbReference>
<evidence type="ECO:0000313" key="5">
    <source>
        <dbReference type="EMBL" id="QSZ32185.1"/>
    </source>
</evidence>
<reference evidence="5" key="1">
    <citation type="submission" date="2020-10" db="EMBL/GenBank/DDBJ databases">
        <title>Genome Sequence of Monilinia vaccinii-corymbosi Sheds Light on Mummy Berry Disease Infection of Blueberry and Mating Type.</title>
        <authorList>
            <person name="Yow A.G."/>
            <person name="Zhang Y."/>
            <person name="Bansal K."/>
            <person name="Eacker S.M."/>
            <person name="Sullivan S."/>
            <person name="Liachko I."/>
            <person name="Cubeta M.A."/>
            <person name="Rollins J.A."/>
            <person name="Ashrafi H."/>
        </authorList>
    </citation>
    <scope>NUCLEOTIDE SEQUENCE</scope>
    <source>
        <strain evidence="5">RL-1</strain>
    </source>
</reference>
<dbReference type="PANTHER" id="PTHR22925:SF3">
    <property type="entry name" value="GLYCOSYL HYDROLASE FAMILY PROTEIN 43"/>
    <property type="match status" value="1"/>
</dbReference>
<name>A0A8A3PAQ6_9HELO</name>
<comment type="similarity">
    <text evidence="1 4">Belongs to the glycosyl hydrolase 43 family.</text>
</comment>
<organism evidence="5 6">
    <name type="scientific">Monilinia vaccinii-corymbosi</name>
    <dbReference type="NCBI Taxonomy" id="61207"/>
    <lineage>
        <taxon>Eukaryota</taxon>
        <taxon>Fungi</taxon>
        <taxon>Dikarya</taxon>
        <taxon>Ascomycota</taxon>
        <taxon>Pezizomycotina</taxon>
        <taxon>Leotiomycetes</taxon>
        <taxon>Helotiales</taxon>
        <taxon>Sclerotiniaceae</taxon>
        <taxon>Monilinia</taxon>
    </lineage>
</organism>
<accession>A0A8A3PAQ6</accession>
<dbReference type="Pfam" id="PF04616">
    <property type="entry name" value="Glyco_hydro_43"/>
    <property type="match status" value="1"/>
</dbReference>
<keyword evidence="6" id="KW-1185">Reference proteome</keyword>
<dbReference type="GO" id="GO:0004553">
    <property type="term" value="F:hydrolase activity, hydrolyzing O-glycosyl compounds"/>
    <property type="evidence" value="ECO:0007669"/>
    <property type="project" value="InterPro"/>
</dbReference>
<evidence type="ECO:0000313" key="6">
    <source>
        <dbReference type="Proteomes" id="UP000672032"/>
    </source>
</evidence>
<dbReference type="Gene3D" id="2.60.120.260">
    <property type="entry name" value="Galactose-binding domain-like"/>
    <property type="match status" value="1"/>
</dbReference>
<keyword evidence="3 4" id="KW-0326">Glycosidase</keyword>
<evidence type="ECO:0000256" key="3">
    <source>
        <dbReference type="ARBA" id="ARBA00023295"/>
    </source>
</evidence>
<dbReference type="Proteomes" id="UP000672032">
    <property type="component" value="Chromosome 3"/>
</dbReference>
<dbReference type="EMBL" id="CP063407">
    <property type="protein sequence ID" value="QSZ32185.1"/>
    <property type="molecule type" value="Genomic_DNA"/>
</dbReference>
<dbReference type="CDD" id="cd18821">
    <property type="entry name" value="GH43_Pc3Gal43A-like"/>
    <property type="match status" value="1"/>
</dbReference>
<dbReference type="AlphaFoldDB" id="A0A8A3PAQ6"/>
<keyword evidence="2 4" id="KW-0378">Hydrolase</keyword>
<dbReference type="InterPro" id="IPR006710">
    <property type="entry name" value="Glyco_hydro_43"/>
</dbReference>
<dbReference type="InterPro" id="IPR023296">
    <property type="entry name" value="Glyco_hydro_beta-prop_sf"/>
</dbReference>
<dbReference type="SUPFAM" id="SSF49785">
    <property type="entry name" value="Galactose-binding domain-like"/>
    <property type="match status" value="1"/>
</dbReference>
<dbReference type="Gene3D" id="2.115.10.20">
    <property type="entry name" value="Glycosyl hydrolase domain, family 43"/>
    <property type="match status" value="1"/>
</dbReference>
<dbReference type="PANTHER" id="PTHR22925">
    <property type="entry name" value="GLYCOSYL HYDROLASE 43 FAMILY MEMBER"/>
    <property type="match status" value="1"/>
</dbReference>
<evidence type="ECO:0000256" key="2">
    <source>
        <dbReference type="ARBA" id="ARBA00022801"/>
    </source>
</evidence>